<dbReference type="AlphaFoldDB" id="A0A2S6NH56"/>
<protein>
    <submittedName>
        <fullName evidence="2">Short chain dehydrogenase</fullName>
    </submittedName>
</protein>
<evidence type="ECO:0000313" key="3">
    <source>
        <dbReference type="Proteomes" id="UP000239089"/>
    </source>
</evidence>
<comment type="caution">
    <text evidence="2">The sequence shown here is derived from an EMBL/GenBank/DDBJ whole genome shotgun (WGS) entry which is preliminary data.</text>
</comment>
<dbReference type="NCBIfam" id="NF004513">
    <property type="entry name" value="PRK05854.1"/>
    <property type="match status" value="1"/>
</dbReference>
<dbReference type="NCBIfam" id="NF004846">
    <property type="entry name" value="PRK06197.1"/>
    <property type="match status" value="1"/>
</dbReference>
<dbReference type="RefSeq" id="WP_104505934.1">
    <property type="nucleotide sequence ID" value="NZ_JACIGC010000025.1"/>
</dbReference>
<name>A0A2S6NH56_9HYPH</name>
<organism evidence="2 3">
    <name type="scientific">Rhodoblastus sphagnicola</name>
    <dbReference type="NCBI Taxonomy" id="333368"/>
    <lineage>
        <taxon>Bacteria</taxon>
        <taxon>Pseudomonadati</taxon>
        <taxon>Pseudomonadota</taxon>
        <taxon>Alphaproteobacteria</taxon>
        <taxon>Hyphomicrobiales</taxon>
        <taxon>Rhodoblastaceae</taxon>
        <taxon>Rhodoblastus</taxon>
    </lineage>
</organism>
<reference evidence="2 3" key="1">
    <citation type="journal article" date="2018" name="Arch. Microbiol.">
        <title>New insights into the metabolic potential of the phototrophic purple bacterium Rhodopila globiformis DSM 161(T) from its draft genome sequence and evidence for a vanadium-dependent nitrogenase.</title>
        <authorList>
            <person name="Imhoff J.F."/>
            <person name="Rahn T."/>
            <person name="Kunzel S."/>
            <person name="Neulinger S.C."/>
        </authorList>
    </citation>
    <scope>NUCLEOTIDE SEQUENCE [LARGE SCALE GENOMIC DNA]</scope>
    <source>
        <strain evidence="2 3">DSM 16996</strain>
    </source>
</reference>
<keyword evidence="3" id="KW-1185">Reference proteome</keyword>
<dbReference type="Pfam" id="PF00106">
    <property type="entry name" value="adh_short"/>
    <property type="match status" value="1"/>
</dbReference>
<keyword evidence="1" id="KW-0560">Oxidoreductase</keyword>
<dbReference type="EMBL" id="NHSJ01000010">
    <property type="protein sequence ID" value="PPQ33924.1"/>
    <property type="molecule type" value="Genomic_DNA"/>
</dbReference>
<dbReference type="SUPFAM" id="SSF51735">
    <property type="entry name" value="NAD(P)-binding Rossmann-fold domains"/>
    <property type="match status" value="1"/>
</dbReference>
<evidence type="ECO:0000256" key="1">
    <source>
        <dbReference type="ARBA" id="ARBA00023002"/>
    </source>
</evidence>
<sequence>MTGWTTAHMPTQRGRLAVITGATGGLGYEAALALAAAGAEVVLTGRNEDKGADALARLHAAHPRAAVRFAHLDVASLASVAAFADSMRAADRGVDLLINNAGIMAPPARHVTEDGFELQFATNHLGHFALTARLLPLLRRGVGARVVNVSSLAAHGGAIDLTDLQSERSYAAFRVYAMTKLAVLMSAMEFQRRSEAAGWNVKAMAAHPGIAQTSLIANGPASCGVLAVLWRLTSLFPTPFNASAAHGALPILFAATSPDANGGRLYGPSQTYETKGPPATSRPPAQALDAAMAASLWEASERLAGVRFA</sequence>
<dbReference type="OrthoDB" id="109589at2"/>
<dbReference type="GO" id="GO:0016491">
    <property type="term" value="F:oxidoreductase activity"/>
    <property type="evidence" value="ECO:0007669"/>
    <property type="project" value="UniProtKB-KW"/>
</dbReference>
<dbReference type="PANTHER" id="PTHR43157">
    <property type="entry name" value="PHOSPHATIDYLINOSITOL-GLYCAN BIOSYNTHESIS CLASS F PROTEIN-RELATED"/>
    <property type="match status" value="1"/>
</dbReference>
<dbReference type="InterPro" id="IPR036291">
    <property type="entry name" value="NAD(P)-bd_dom_sf"/>
</dbReference>
<dbReference type="Proteomes" id="UP000239089">
    <property type="component" value="Unassembled WGS sequence"/>
</dbReference>
<dbReference type="Gene3D" id="3.40.50.720">
    <property type="entry name" value="NAD(P)-binding Rossmann-like Domain"/>
    <property type="match status" value="1"/>
</dbReference>
<gene>
    <name evidence="2" type="ORF">CCR94_00465</name>
</gene>
<dbReference type="PANTHER" id="PTHR43157:SF31">
    <property type="entry name" value="PHOSPHATIDYLINOSITOL-GLYCAN BIOSYNTHESIS CLASS F PROTEIN"/>
    <property type="match status" value="1"/>
</dbReference>
<dbReference type="InterPro" id="IPR002347">
    <property type="entry name" value="SDR_fam"/>
</dbReference>
<proteinExistence type="predicted"/>
<dbReference type="PRINTS" id="PR00081">
    <property type="entry name" value="GDHRDH"/>
</dbReference>
<evidence type="ECO:0000313" key="2">
    <source>
        <dbReference type="EMBL" id="PPQ33924.1"/>
    </source>
</evidence>
<accession>A0A2S6NH56</accession>